<accession>A0A1E1KU21</accession>
<evidence type="ECO:0000313" key="2">
    <source>
        <dbReference type="EMBL" id="CZT01614.1"/>
    </source>
</evidence>
<gene>
    <name evidence="2" type="ORF">RAG0_09146</name>
</gene>
<dbReference type="AlphaFoldDB" id="A0A1E1KU21"/>
<dbReference type="EMBL" id="FJUX01000052">
    <property type="protein sequence ID" value="CZT01614.1"/>
    <property type="molecule type" value="Genomic_DNA"/>
</dbReference>
<proteinExistence type="predicted"/>
<keyword evidence="3" id="KW-1185">Reference proteome</keyword>
<protein>
    <submittedName>
        <fullName evidence="2">Uncharacterized protein</fullName>
    </submittedName>
</protein>
<dbReference type="Proteomes" id="UP000178912">
    <property type="component" value="Unassembled WGS sequence"/>
</dbReference>
<evidence type="ECO:0000256" key="1">
    <source>
        <dbReference type="SAM" id="MobiDB-lite"/>
    </source>
</evidence>
<feature type="compositionally biased region" description="Polar residues" evidence="1">
    <location>
        <begin position="12"/>
        <end position="26"/>
    </location>
</feature>
<evidence type="ECO:0000313" key="3">
    <source>
        <dbReference type="Proteomes" id="UP000178912"/>
    </source>
</evidence>
<reference evidence="3" key="1">
    <citation type="submission" date="2016-03" db="EMBL/GenBank/DDBJ databases">
        <authorList>
            <person name="Guldener U."/>
        </authorList>
    </citation>
    <scope>NUCLEOTIDE SEQUENCE [LARGE SCALE GENOMIC DNA]</scope>
    <source>
        <strain evidence="3">04CH-RAC-A.6.1</strain>
    </source>
</reference>
<sequence length="38" mass="4262">MILYPSGESRDNYSSGTFASQSSKLGTKQARCIEKRYT</sequence>
<organism evidence="2 3">
    <name type="scientific">Rhynchosporium agropyri</name>
    <dbReference type="NCBI Taxonomy" id="914238"/>
    <lineage>
        <taxon>Eukaryota</taxon>
        <taxon>Fungi</taxon>
        <taxon>Dikarya</taxon>
        <taxon>Ascomycota</taxon>
        <taxon>Pezizomycotina</taxon>
        <taxon>Leotiomycetes</taxon>
        <taxon>Helotiales</taxon>
        <taxon>Ploettnerulaceae</taxon>
        <taxon>Rhynchosporium</taxon>
    </lineage>
</organism>
<name>A0A1E1KU21_9HELO</name>
<feature type="region of interest" description="Disordered" evidence="1">
    <location>
        <begin position="1"/>
        <end position="28"/>
    </location>
</feature>